<dbReference type="InterPro" id="IPR012334">
    <property type="entry name" value="Pectin_lyas_fold"/>
</dbReference>
<dbReference type="AlphaFoldDB" id="K6YNG7"/>
<protein>
    <recommendedName>
        <fullName evidence="4">Right handed beta helix domain-containing protein</fullName>
    </recommendedName>
</protein>
<dbReference type="EMBL" id="BAEN01000008">
    <property type="protein sequence ID" value="GAC12865.1"/>
    <property type="molecule type" value="Genomic_DNA"/>
</dbReference>
<dbReference type="RefSeq" id="WP_008842685.1">
    <property type="nucleotide sequence ID" value="NZ_BAEN01000008.1"/>
</dbReference>
<dbReference type="Proteomes" id="UP000006334">
    <property type="component" value="Unassembled WGS sequence"/>
</dbReference>
<sequence>MKIQKASFKKLASYSLIVVGLTLVIGTIFLQSNLGKELTIKGRQYVQLNLHQNWGVKLALLECADFLLTLLPQQQILPFDRDKSDAGFDRAKIIDSHSIKAISLVAPKLYQVSSEVGLRKAMLSAHAGDVILLAPGNYFVPKRLEVRHNGTLDRPIRIVASSPGNSVLHIQNTEGIYLDKANWHIENIVFKGACKQQRYCEHAIHLYGNADNTQIINNQFIDFNAAVKANGNYQHKPAWFADNVTITNNDFFNHSYRNTMTPATPIDVVGGNNWLIDKNFIADFARTLTGKISVTYGGFLKGGGANGVFSNNVINCAWRLPYQSSLDVRVGLSFGNGGTQGEFCQSQHCEYEHTGGKIKDNLVLNCINDVSIYLNKAAASEITGNRLLNSLGIDARFKQTSVNINHNIVDGRIKARDNAFISQRDNDMVN</sequence>
<dbReference type="InterPro" id="IPR011050">
    <property type="entry name" value="Pectin_lyase_fold/virulence"/>
</dbReference>
<dbReference type="STRING" id="1127673.GLIP_0211"/>
<proteinExistence type="predicted"/>
<gene>
    <name evidence="2" type="ORF">GLIP_0211</name>
</gene>
<organism evidence="2 3">
    <name type="scientific">Aliiglaciecola lipolytica E3</name>
    <dbReference type="NCBI Taxonomy" id="1127673"/>
    <lineage>
        <taxon>Bacteria</taxon>
        <taxon>Pseudomonadati</taxon>
        <taxon>Pseudomonadota</taxon>
        <taxon>Gammaproteobacteria</taxon>
        <taxon>Alteromonadales</taxon>
        <taxon>Alteromonadaceae</taxon>
        <taxon>Aliiglaciecola</taxon>
    </lineage>
</organism>
<dbReference type="SUPFAM" id="SSF51126">
    <property type="entry name" value="Pectin lyase-like"/>
    <property type="match status" value="1"/>
</dbReference>
<evidence type="ECO:0000256" key="1">
    <source>
        <dbReference type="SAM" id="Phobius"/>
    </source>
</evidence>
<keyword evidence="1" id="KW-0472">Membrane</keyword>
<name>K6YNG7_9ALTE</name>
<accession>K6YNG7</accession>
<reference evidence="2 3" key="1">
    <citation type="journal article" date="2017" name="Antonie Van Leeuwenhoek">
        <title>Rhizobium rhizosphaerae sp. nov., a novel species isolated from rice rhizosphere.</title>
        <authorList>
            <person name="Zhao J.J."/>
            <person name="Zhang J."/>
            <person name="Zhang R.J."/>
            <person name="Zhang C.W."/>
            <person name="Yin H.Q."/>
            <person name="Zhang X.X."/>
        </authorList>
    </citation>
    <scope>NUCLEOTIDE SEQUENCE [LARGE SCALE GENOMIC DNA]</scope>
    <source>
        <strain evidence="2 3">E3</strain>
    </source>
</reference>
<evidence type="ECO:0000313" key="2">
    <source>
        <dbReference type="EMBL" id="GAC12865.1"/>
    </source>
</evidence>
<comment type="caution">
    <text evidence="2">The sequence shown here is derived from an EMBL/GenBank/DDBJ whole genome shotgun (WGS) entry which is preliminary data.</text>
</comment>
<keyword evidence="1" id="KW-1133">Transmembrane helix</keyword>
<dbReference type="OrthoDB" id="5496540at2"/>
<dbReference type="eggNOG" id="COG3420">
    <property type="taxonomic scope" value="Bacteria"/>
</dbReference>
<evidence type="ECO:0008006" key="4">
    <source>
        <dbReference type="Google" id="ProtNLM"/>
    </source>
</evidence>
<keyword evidence="3" id="KW-1185">Reference proteome</keyword>
<evidence type="ECO:0000313" key="3">
    <source>
        <dbReference type="Proteomes" id="UP000006334"/>
    </source>
</evidence>
<feature type="transmembrane region" description="Helical" evidence="1">
    <location>
        <begin position="12"/>
        <end position="30"/>
    </location>
</feature>
<dbReference type="Gene3D" id="2.160.20.10">
    <property type="entry name" value="Single-stranded right-handed beta-helix, Pectin lyase-like"/>
    <property type="match status" value="1"/>
</dbReference>
<keyword evidence="1" id="KW-0812">Transmembrane</keyword>